<keyword evidence="1" id="KW-0436">Ligase</keyword>
<keyword evidence="3" id="KW-0547">Nucleotide-binding</keyword>
<evidence type="ECO:0000313" key="8">
    <source>
        <dbReference type="Proteomes" id="UP001314796"/>
    </source>
</evidence>
<dbReference type="Gene3D" id="3.30.1490.270">
    <property type="match status" value="1"/>
</dbReference>
<protein>
    <submittedName>
        <fullName evidence="7">Glutathionylspermidine synthase</fullName>
    </submittedName>
</protein>
<evidence type="ECO:0000259" key="6">
    <source>
        <dbReference type="Pfam" id="PF03738"/>
    </source>
</evidence>
<keyword evidence="4" id="KW-0067">ATP-binding</keyword>
<gene>
    <name evidence="7" type="ORF">JOC73_001559</name>
</gene>
<evidence type="ECO:0000256" key="1">
    <source>
        <dbReference type="ARBA" id="ARBA00022598"/>
    </source>
</evidence>
<keyword evidence="5" id="KW-0460">Magnesium</keyword>
<evidence type="ECO:0000256" key="2">
    <source>
        <dbReference type="ARBA" id="ARBA00022723"/>
    </source>
</evidence>
<evidence type="ECO:0000256" key="5">
    <source>
        <dbReference type="ARBA" id="ARBA00022842"/>
    </source>
</evidence>
<evidence type="ECO:0000256" key="4">
    <source>
        <dbReference type="ARBA" id="ARBA00022840"/>
    </source>
</evidence>
<organism evidence="7 8">
    <name type="scientific">Alkaliphilus hydrothermalis</name>
    <dbReference type="NCBI Taxonomy" id="1482730"/>
    <lineage>
        <taxon>Bacteria</taxon>
        <taxon>Bacillati</taxon>
        <taxon>Bacillota</taxon>
        <taxon>Clostridia</taxon>
        <taxon>Peptostreptococcales</taxon>
        <taxon>Natronincolaceae</taxon>
        <taxon>Alkaliphilus</taxon>
    </lineage>
</organism>
<reference evidence="7 8" key="1">
    <citation type="submission" date="2021-01" db="EMBL/GenBank/DDBJ databases">
        <title>Genomic Encyclopedia of Type Strains, Phase IV (KMG-IV): sequencing the most valuable type-strain genomes for metagenomic binning, comparative biology and taxonomic classification.</title>
        <authorList>
            <person name="Goeker M."/>
        </authorList>
    </citation>
    <scope>NUCLEOTIDE SEQUENCE [LARGE SCALE GENOMIC DNA]</scope>
    <source>
        <strain evidence="7 8">DSM 25890</strain>
    </source>
</reference>
<dbReference type="SUPFAM" id="SSF56059">
    <property type="entry name" value="Glutathione synthetase ATP-binding domain-like"/>
    <property type="match status" value="1"/>
</dbReference>
<keyword evidence="8" id="KW-1185">Reference proteome</keyword>
<proteinExistence type="predicted"/>
<feature type="domain" description="Glutathionylspermidine synthase pre-ATP-grasp-like" evidence="6">
    <location>
        <begin position="54"/>
        <end position="428"/>
    </location>
</feature>
<keyword evidence="2" id="KW-0479">Metal-binding</keyword>
<dbReference type="Pfam" id="PF03738">
    <property type="entry name" value="GSP_synth"/>
    <property type="match status" value="1"/>
</dbReference>
<dbReference type="InterPro" id="IPR005494">
    <property type="entry name" value="GSPS_pre-ATP-grasp-like_dom"/>
</dbReference>
<dbReference type="RefSeq" id="WP_204401733.1">
    <property type="nucleotide sequence ID" value="NZ_JAFBEE010000008.1"/>
</dbReference>
<dbReference type="Proteomes" id="UP001314796">
    <property type="component" value="Unassembled WGS sequence"/>
</dbReference>
<comment type="caution">
    <text evidence="7">The sequence shown here is derived from an EMBL/GenBank/DDBJ whole genome shotgun (WGS) entry which is preliminary data.</text>
</comment>
<accession>A0ABS2NQ24</accession>
<name>A0ABS2NQ24_9FIRM</name>
<sequence length="444" mass="52005">MQARKLFKAYEDHVGQNKREYKDSYQKVFKEIDDSPAKYKGKPVEFLYQPMFYTEGDLEGFQNITENLMKILNKTIEEYIANPAFRKYFGFSPLLEELILKDPGYNMNVPMGRFDIFYHYEEGNFQFCELNADGSSGMTEQRELERVFMDSLAIEEFKGQYEVTGFELFQSWVEALLKNYREYSKGDAKPNVAIVDFMKAEPPSEFVEFQKAFEANGCPTIIVDPRKLDYRDGGLYHGDFKIDCVYRRAVTWEIIEHAEEVRPFIDAYLDGNVCFVGPLRSQVIHNKSVFAILHDESMSPFLTEEERDFVKKHIPYTSFFNNQDEKLVTYTIENKDQLVLKPMDRYASNGVKIGQDYSVEEWKEIIEKEAVEEYLLQQFCRVPKVPMARFDLDDVQFIDHNYIIGLFVYNGQLQGVYTRTGTHNIIGSIVECYTVPNFLLKEKK</sequence>
<dbReference type="EMBL" id="JAFBEE010000008">
    <property type="protein sequence ID" value="MBM7614997.1"/>
    <property type="molecule type" value="Genomic_DNA"/>
</dbReference>
<evidence type="ECO:0000313" key="7">
    <source>
        <dbReference type="EMBL" id="MBM7614997.1"/>
    </source>
</evidence>
<evidence type="ECO:0000256" key="3">
    <source>
        <dbReference type="ARBA" id="ARBA00022741"/>
    </source>
</evidence>